<keyword evidence="12" id="KW-1185">Reference proteome</keyword>
<dbReference type="CDD" id="cd03254">
    <property type="entry name" value="ABCC_Glucan_exporter_like"/>
    <property type="match status" value="1"/>
</dbReference>
<feature type="transmembrane region" description="Helical" evidence="8">
    <location>
        <begin position="316"/>
        <end position="334"/>
    </location>
</feature>
<evidence type="ECO:0000256" key="5">
    <source>
        <dbReference type="ARBA" id="ARBA00022989"/>
    </source>
</evidence>
<evidence type="ECO:0000256" key="1">
    <source>
        <dbReference type="ARBA" id="ARBA00004651"/>
    </source>
</evidence>
<evidence type="ECO:0000256" key="3">
    <source>
        <dbReference type="ARBA" id="ARBA00022741"/>
    </source>
</evidence>
<dbReference type="CDD" id="cd18547">
    <property type="entry name" value="ABC_6TM_Tm288_like"/>
    <property type="match status" value="1"/>
</dbReference>
<protein>
    <submittedName>
        <fullName evidence="11">ABC transporter ATP-binding protein</fullName>
    </submittedName>
</protein>
<sequence>MSESRDVVERTDVVDTVVQTDTPEPAEQTDTPDTPDATEQTDARRPVLPRLLVLLRPERARLIAVGALTVFSVGLLVVGPWLLGQATDVVFNGVIGKQLPAGQSKAEAVAALRAAGHGHLADMLAGMAVRPGVGVDTGRLGRLLLLAIGAYLLSAAFGWAQGRILTGVAQRTMFRLRAQTEEKLTRLPLRHFDTHPHGDILSRVVNDVDNVDTTLQETLNQLPSSVLTVLTTLGIMFWISPILATASLVTIPVVMAVASVLAGKSKARFEAQWEQTGRLTSMVEESYTGQALILAYGRGEQVAEEFGQENRKLRRAGYSAQLLSGAIFPAVVLVGNLNSVVVAALGGYQVATGAISLGAVQAFIQYSQRFTSPVIQSAGQMNVLQSGIVSAGRIFEFLDAQEEPVLPAGGVAQGLDERRDEHQDDRGGGHRVRLENVRFRYEPDTPLIEDFTLEAAPGRTVAIVGPTGAGKTTLVNLLVRFYEIDSGRILLDGVDYRELSRDQVRRCFGMVLQDTWLFHGSIRDNIGYGREGAGDDEILAAARAAHVDDFVRTLPEGYDTILEGDASNVSSGQKQLLTIARAFLADPGILILDEATSNVDTRTEAMIQEAMTRLRSGRTSFVIAHRLSTIHTADTIVVMDAGRVVEQGSHDELLEREGFYHELYHSQFAETLVS</sequence>
<evidence type="ECO:0000256" key="7">
    <source>
        <dbReference type="SAM" id="MobiDB-lite"/>
    </source>
</evidence>
<dbReference type="InterPro" id="IPR036640">
    <property type="entry name" value="ABC1_TM_sf"/>
</dbReference>
<dbReference type="PROSITE" id="PS50929">
    <property type="entry name" value="ABC_TM1F"/>
    <property type="match status" value="1"/>
</dbReference>
<feature type="compositionally biased region" description="Polar residues" evidence="7">
    <location>
        <begin position="28"/>
        <end position="40"/>
    </location>
</feature>
<dbReference type="InterPro" id="IPR017871">
    <property type="entry name" value="ABC_transporter-like_CS"/>
</dbReference>
<dbReference type="InterPro" id="IPR003439">
    <property type="entry name" value="ABC_transporter-like_ATP-bd"/>
</dbReference>
<evidence type="ECO:0000256" key="2">
    <source>
        <dbReference type="ARBA" id="ARBA00022692"/>
    </source>
</evidence>
<keyword evidence="5 8" id="KW-1133">Transmembrane helix</keyword>
<dbReference type="SUPFAM" id="SSF52540">
    <property type="entry name" value="P-loop containing nucleoside triphosphate hydrolases"/>
    <property type="match status" value="1"/>
</dbReference>
<dbReference type="PANTHER" id="PTHR43394">
    <property type="entry name" value="ATP-DEPENDENT PERMEASE MDL1, MITOCHONDRIAL"/>
    <property type="match status" value="1"/>
</dbReference>
<feature type="transmembrane region" description="Helical" evidence="8">
    <location>
        <begin position="143"/>
        <end position="165"/>
    </location>
</feature>
<accession>A0ABN2V3M5</accession>
<feature type="region of interest" description="Disordered" evidence="7">
    <location>
        <begin position="1"/>
        <end position="43"/>
    </location>
</feature>
<evidence type="ECO:0000256" key="8">
    <source>
        <dbReference type="SAM" id="Phobius"/>
    </source>
</evidence>
<proteinExistence type="predicted"/>
<dbReference type="RefSeq" id="WP_344669109.1">
    <property type="nucleotide sequence ID" value="NZ_BAAAQN010000043.1"/>
</dbReference>
<dbReference type="InterPro" id="IPR039421">
    <property type="entry name" value="Type_1_exporter"/>
</dbReference>
<evidence type="ECO:0000313" key="11">
    <source>
        <dbReference type="EMBL" id="GAA2047475.1"/>
    </source>
</evidence>
<name>A0ABN2V3M5_9ACTN</name>
<dbReference type="Pfam" id="PF00005">
    <property type="entry name" value="ABC_tran"/>
    <property type="match status" value="1"/>
</dbReference>
<keyword evidence="2 8" id="KW-0812">Transmembrane</keyword>
<organism evidence="11 12">
    <name type="scientific">Catenulispora yoronensis</name>
    <dbReference type="NCBI Taxonomy" id="450799"/>
    <lineage>
        <taxon>Bacteria</taxon>
        <taxon>Bacillati</taxon>
        <taxon>Actinomycetota</taxon>
        <taxon>Actinomycetes</taxon>
        <taxon>Catenulisporales</taxon>
        <taxon>Catenulisporaceae</taxon>
        <taxon>Catenulispora</taxon>
    </lineage>
</organism>
<feature type="transmembrane region" description="Helical" evidence="8">
    <location>
        <begin position="245"/>
        <end position="263"/>
    </location>
</feature>
<dbReference type="EMBL" id="BAAAQN010000043">
    <property type="protein sequence ID" value="GAA2047475.1"/>
    <property type="molecule type" value="Genomic_DNA"/>
</dbReference>
<keyword evidence="4 11" id="KW-0067">ATP-binding</keyword>
<dbReference type="InterPro" id="IPR003593">
    <property type="entry name" value="AAA+_ATPase"/>
</dbReference>
<dbReference type="Gene3D" id="1.20.1560.10">
    <property type="entry name" value="ABC transporter type 1, transmembrane domain"/>
    <property type="match status" value="1"/>
</dbReference>
<feature type="transmembrane region" description="Helical" evidence="8">
    <location>
        <begin position="62"/>
        <end position="83"/>
    </location>
</feature>
<dbReference type="Gene3D" id="3.40.50.300">
    <property type="entry name" value="P-loop containing nucleotide triphosphate hydrolases"/>
    <property type="match status" value="1"/>
</dbReference>
<keyword evidence="3" id="KW-0547">Nucleotide-binding</keyword>
<evidence type="ECO:0000256" key="6">
    <source>
        <dbReference type="ARBA" id="ARBA00023136"/>
    </source>
</evidence>
<feature type="transmembrane region" description="Helical" evidence="8">
    <location>
        <begin position="222"/>
        <end position="239"/>
    </location>
</feature>
<evidence type="ECO:0000256" key="4">
    <source>
        <dbReference type="ARBA" id="ARBA00022840"/>
    </source>
</evidence>
<feature type="domain" description="ABC transmembrane type-1" evidence="10">
    <location>
        <begin position="63"/>
        <end position="386"/>
    </location>
</feature>
<feature type="domain" description="ABC transporter" evidence="9">
    <location>
        <begin position="432"/>
        <end position="666"/>
    </location>
</feature>
<evidence type="ECO:0000259" key="9">
    <source>
        <dbReference type="PROSITE" id="PS50893"/>
    </source>
</evidence>
<evidence type="ECO:0000313" key="12">
    <source>
        <dbReference type="Proteomes" id="UP001500751"/>
    </source>
</evidence>
<comment type="caution">
    <text evidence="11">The sequence shown here is derived from an EMBL/GenBank/DDBJ whole genome shotgun (WGS) entry which is preliminary data.</text>
</comment>
<gene>
    <name evidence="11" type="ORF">GCM10009839_60790</name>
</gene>
<dbReference type="PROSITE" id="PS50893">
    <property type="entry name" value="ABC_TRANSPORTER_2"/>
    <property type="match status" value="1"/>
</dbReference>
<dbReference type="PROSITE" id="PS00211">
    <property type="entry name" value="ABC_TRANSPORTER_1"/>
    <property type="match status" value="1"/>
</dbReference>
<comment type="subcellular location">
    <subcellularLocation>
        <location evidence="1">Cell membrane</location>
        <topology evidence="1">Multi-pass membrane protein</topology>
    </subcellularLocation>
</comment>
<evidence type="ECO:0000259" key="10">
    <source>
        <dbReference type="PROSITE" id="PS50929"/>
    </source>
</evidence>
<dbReference type="SUPFAM" id="SSF90123">
    <property type="entry name" value="ABC transporter transmembrane region"/>
    <property type="match status" value="1"/>
</dbReference>
<keyword evidence="6 8" id="KW-0472">Membrane</keyword>
<dbReference type="Pfam" id="PF00664">
    <property type="entry name" value="ABC_membrane"/>
    <property type="match status" value="1"/>
</dbReference>
<dbReference type="InterPro" id="IPR011527">
    <property type="entry name" value="ABC1_TM_dom"/>
</dbReference>
<dbReference type="GO" id="GO:0005524">
    <property type="term" value="F:ATP binding"/>
    <property type="evidence" value="ECO:0007669"/>
    <property type="project" value="UniProtKB-KW"/>
</dbReference>
<reference evidence="11 12" key="1">
    <citation type="journal article" date="2019" name="Int. J. Syst. Evol. Microbiol.">
        <title>The Global Catalogue of Microorganisms (GCM) 10K type strain sequencing project: providing services to taxonomists for standard genome sequencing and annotation.</title>
        <authorList>
            <consortium name="The Broad Institute Genomics Platform"/>
            <consortium name="The Broad Institute Genome Sequencing Center for Infectious Disease"/>
            <person name="Wu L."/>
            <person name="Ma J."/>
        </authorList>
    </citation>
    <scope>NUCLEOTIDE SEQUENCE [LARGE SCALE GENOMIC DNA]</scope>
    <source>
        <strain evidence="11 12">JCM 16014</strain>
    </source>
</reference>
<dbReference type="SMART" id="SM00382">
    <property type="entry name" value="AAA"/>
    <property type="match status" value="1"/>
</dbReference>
<dbReference type="PANTHER" id="PTHR43394:SF1">
    <property type="entry name" value="ATP-BINDING CASSETTE SUB-FAMILY B MEMBER 10, MITOCHONDRIAL"/>
    <property type="match status" value="1"/>
</dbReference>
<dbReference type="InterPro" id="IPR027417">
    <property type="entry name" value="P-loop_NTPase"/>
</dbReference>
<dbReference type="Proteomes" id="UP001500751">
    <property type="component" value="Unassembled WGS sequence"/>
</dbReference>
<feature type="compositionally biased region" description="Basic and acidic residues" evidence="7">
    <location>
        <begin position="1"/>
        <end position="13"/>
    </location>
</feature>